<keyword evidence="4" id="KW-0964">Secreted</keyword>
<dbReference type="Pfam" id="PF00700">
    <property type="entry name" value="Flagellin_C"/>
    <property type="match status" value="1"/>
</dbReference>
<dbReference type="PANTHER" id="PTHR42792">
    <property type="entry name" value="FLAGELLIN"/>
    <property type="match status" value="1"/>
</dbReference>
<dbReference type="SUPFAM" id="SSF64518">
    <property type="entry name" value="Phase 1 flagellin"/>
    <property type="match status" value="1"/>
</dbReference>
<dbReference type="InterPro" id="IPR001029">
    <property type="entry name" value="Flagellin_N"/>
</dbReference>
<dbReference type="GO" id="GO:0009288">
    <property type="term" value="C:bacterial-type flagellum"/>
    <property type="evidence" value="ECO:0007669"/>
    <property type="project" value="UniProtKB-SubCell"/>
</dbReference>
<organism evidence="7 8">
    <name type="scientific">Sulfobacillus acidophilus</name>
    <dbReference type="NCBI Taxonomy" id="53633"/>
    <lineage>
        <taxon>Bacteria</taxon>
        <taxon>Bacillati</taxon>
        <taxon>Bacillota</taxon>
        <taxon>Clostridia</taxon>
        <taxon>Eubacteriales</taxon>
        <taxon>Clostridiales Family XVII. Incertae Sedis</taxon>
        <taxon>Sulfobacillus</taxon>
    </lineage>
</organism>
<name>A0A2T2WLA9_9FIRM</name>
<dbReference type="InterPro" id="IPR042187">
    <property type="entry name" value="Flagellin_C_sub2"/>
</dbReference>
<comment type="caution">
    <text evidence="7">The sequence shown here is derived from an EMBL/GenBank/DDBJ whole genome shotgun (WGS) entry which is preliminary data.</text>
</comment>
<dbReference type="Gene3D" id="6.10.10.10">
    <property type="entry name" value="Flagellar export chaperone, C-terminal domain"/>
    <property type="match status" value="1"/>
</dbReference>
<dbReference type="PANTHER" id="PTHR42792:SF2">
    <property type="entry name" value="FLAGELLIN"/>
    <property type="match status" value="1"/>
</dbReference>
<feature type="domain" description="Flagellin N-terminal" evidence="5">
    <location>
        <begin position="3"/>
        <end position="138"/>
    </location>
</feature>
<dbReference type="GO" id="GO:0005576">
    <property type="term" value="C:extracellular region"/>
    <property type="evidence" value="ECO:0007669"/>
    <property type="project" value="UniProtKB-SubCell"/>
</dbReference>
<evidence type="ECO:0000256" key="3">
    <source>
        <dbReference type="ARBA" id="ARBA00023143"/>
    </source>
</evidence>
<keyword evidence="3 4" id="KW-0975">Bacterial flagellum</keyword>
<dbReference type="EMBL" id="PXYV01000009">
    <property type="protein sequence ID" value="PSR23021.1"/>
    <property type="molecule type" value="Genomic_DNA"/>
</dbReference>
<dbReference type="Proteomes" id="UP000241848">
    <property type="component" value="Unassembled WGS sequence"/>
</dbReference>
<dbReference type="InterPro" id="IPR046358">
    <property type="entry name" value="Flagellin_C"/>
</dbReference>
<dbReference type="InterPro" id="IPR001492">
    <property type="entry name" value="Flagellin"/>
</dbReference>
<evidence type="ECO:0000259" key="5">
    <source>
        <dbReference type="Pfam" id="PF00669"/>
    </source>
</evidence>
<dbReference type="PRINTS" id="PR00207">
    <property type="entry name" value="FLAGELLIN"/>
</dbReference>
<evidence type="ECO:0000256" key="2">
    <source>
        <dbReference type="ARBA" id="ARBA00020110"/>
    </source>
</evidence>
<dbReference type="Gene3D" id="1.20.1330.10">
    <property type="entry name" value="f41 fragment of flagellin, N-terminal domain"/>
    <property type="match status" value="2"/>
</dbReference>
<reference evidence="7 8" key="1">
    <citation type="journal article" date="2014" name="BMC Genomics">
        <title>Comparison of environmental and isolate Sulfobacillus genomes reveals diverse carbon, sulfur, nitrogen, and hydrogen metabolisms.</title>
        <authorList>
            <person name="Justice N.B."/>
            <person name="Norman A."/>
            <person name="Brown C.T."/>
            <person name="Singh A."/>
            <person name="Thomas B.C."/>
            <person name="Banfield J.F."/>
        </authorList>
    </citation>
    <scope>NUCLEOTIDE SEQUENCE [LARGE SCALE GENOMIC DNA]</scope>
    <source>
        <strain evidence="7">AMDSBA3</strain>
    </source>
</reference>
<comment type="similarity">
    <text evidence="1 4">Belongs to the bacterial flagellin family.</text>
</comment>
<dbReference type="GO" id="GO:0005198">
    <property type="term" value="F:structural molecule activity"/>
    <property type="evidence" value="ECO:0007669"/>
    <property type="project" value="UniProtKB-UniRule"/>
</dbReference>
<evidence type="ECO:0000256" key="4">
    <source>
        <dbReference type="RuleBase" id="RU362073"/>
    </source>
</evidence>
<sequence length="596" mass="60677">MYINTNVAALFAQNSLNNTQNSLNTLQQEMSTGLQINSPADNPSGLAISNLMQGEIGGINSAVNNATQANNLLNVANGGMQTDVQIVQEIQQLAVQASNSTNNLQDTQDVQNQINQLLQTLDNVAQTLNYNNQAVLSQGATGGAPALSSVDQVSYGTASTAYLNVADASAALGTYSVVTQASATFAASFSTAATSVVTAITDNTFASVGLYSIALSAASTTGSSNATVTVTLNSGASVLDTVTFSALSTAIDSTTAATTTVNLDGTSVTINYASLTYSTTPTTVNVTVSGTYSVVADVYSGSTAVGSLTYNTTVTSPLTGLQSIAITGATVGLNLTSIASALTYSSTNSDFAASLTQDFTVSSPLQSLQVGADSGNITAGLYTVSMYYASTTGADYVTITGPNGYSATGSVSNLANAAGTLTLQLVSGSNMSGANSFVLTVDQTDLKNASSTSPIVQSVSVTAAQQYTFQTGPTQGDGNAISLGFGSFSSASLGLTNLNVTNTQGAQYAITQAQQALSILTNAQGQVGAQVDQLNYTISNLQTQTTNLQASQSSIMDANMAQVTSQFAQEQILMQTGIQALSTAQQLPSLVLKLLS</sequence>
<gene>
    <name evidence="7" type="ORF">C7B45_04385</name>
</gene>
<comment type="subcellular location">
    <subcellularLocation>
        <location evidence="4">Secreted</location>
    </subcellularLocation>
    <subcellularLocation>
        <location evidence="4">Bacterial flagellum</location>
    </subcellularLocation>
</comment>
<feature type="domain" description="Flagellin C-terminal" evidence="6">
    <location>
        <begin position="512"/>
        <end position="595"/>
    </location>
</feature>
<dbReference type="AlphaFoldDB" id="A0A2T2WLA9"/>
<evidence type="ECO:0000313" key="8">
    <source>
        <dbReference type="Proteomes" id="UP000241848"/>
    </source>
</evidence>
<accession>A0A2T2WLA9</accession>
<protein>
    <recommendedName>
        <fullName evidence="2 4">Flagellin</fullName>
    </recommendedName>
</protein>
<evidence type="ECO:0000313" key="7">
    <source>
        <dbReference type="EMBL" id="PSR23021.1"/>
    </source>
</evidence>
<proteinExistence type="inferred from homology"/>
<dbReference type="Pfam" id="PF00669">
    <property type="entry name" value="Flagellin_N"/>
    <property type="match status" value="1"/>
</dbReference>
<evidence type="ECO:0000256" key="1">
    <source>
        <dbReference type="ARBA" id="ARBA00005709"/>
    </source>
</evidence>
<comment type="function">
    <text evidence="4">Flagellin is the subunit protein which polymerizes to form the filaments of bacterial flagella.</text>
</comment>
<evidence type="ECO:0000259" key="6">
    <source>
        <dbReference type="Pfam" id="PF00700"/>
    </source>
</evidence>